<evidence type="ECO:0000313" key="2">
    <source>
        <dbReference type="Proteomes" id="UP000006729"/>
    </source>
</evidence>
<gene>
    <name evidence="1" type="ORF">POPTR_012G109700</name>
</gene>
<evidence type="ECO:0008006" key="3">
    <source>
        <dbReference type="Google" id="ProtNLM"/>
    </source>
</evidence>
<dbReference type="STRING" id="3694.A0A2K1YC21"/>
<dbReference type="PANTHER" id="PTHR48136">
    <property type="entry name" value="RUBREDOXIN-LIKE SUPERFAMILY PROTEIN"/>
    <property type="match status" value="1"/>
</dbReference>
<dbReference type="CDD" id="cd00350">
    <property type="entry name" value="rubredoxin_like"/>
    <property type="match status" value="1"/>
</dbReference>
<keyword evidence="2" id="KW-1185">Reference proteome</keyword>
<dbReference type="Proteomes" id="UP000006729">
    <property type="component" value="Chromosome 12"/>
</dbReference>
<accession>A0A2K1YC21</accession>
<reference evidence="1 2" key="1">
    <citation type="journal article" date="2006" name="Science">
        <title>The genome of black cottonwood, Populus trichocarpa (Torr. &amp; Gray).</title>
        <authorList>
            <person name="Tuskan G.A."/>
            <person name="Difazio S."/>
            <person name="Jansson S."/>
            <person name="Bohlmann J."/>
            <person name="Grigoriev I."/>
            <person name="Hellsten U."/>
            <person name="Putnam N."/>
            <person name="Ralph S."/>
            <person name="Rombauts S."/>
            <person name="Salamov A."/>
            <person name="Schein J."/>
            <person name="Sterck L."/>
            <person name="Aerts A."/>
            <person name="Bhalerao R.R."/>
            <person name="Bhalerao R.P."/>
            <person name="Blaudez D."/>
            <person name="Boerjan W."/>
            <person name="Brun A."/>
            <person name="Brunner A."/>
            <person name="Busov V."/>
            <person name="Campbell M."/>
            <person name="Carlson J."/>
            <person name="Chalot M."/>
            <person name="Chapman J."/>
            <person name="Chen G.L."/>
            <person name="Cooper D."/>
            <person name="Coutinho P.M."/>
            <person name="Couturier J."/>
            <person name="Covert S."/>
            <person name="Cronk Q."/>
            <person name="Cunningham R."/>
            <person name="Davis J."/>
            <person name="Degroeve S."/>
            <person name="Dejardin A."/>
            <person name="Depamphilis C."/>
            <person name="Detter J."/>
            <person name="Dirks B."/>
            <person name="Dubchak I."/>
            <person name="Duplessis S."/>
            <person name="Ehlting J."/>
            <person name="Ellis B."/>
            <person name="Gendler K."/>
            <person name="Goodstein D."/>
            <person name="Gribskov M."/>
            <person name="Grimwood J."/>
            <person name="Groover A."/>
            <person name="Gunter L."/>
            <person name="Hamberger B."/>
            <person name="Heinze B."/>
            <person name="Helariutta Y."/>
            <person name="Henrissat B."/>
            <person name="Holligan D."/>
            <person name="Holt R."/>
            <person name="Huang W."/>
            <person name="Islam-Faridi N."/>
            <person name="Jones S."/>
            <person name="Jones-Rhoades M."/>
            <person name="Jorgensen R."/>
            <person name="Joshi C."/>
            <person name="Kangasjarvi J."/>
            <person name="Karlsson J."/>
            <person name="Kelleher C."/>
            <person name="Kirkpatrick R."/>
            <person name="Kirst M."/>
            <person name="Kohler A."/>
            <person name="Kalluri U."/>
            <person name="Larimer F."/>
            <person name="Leebens-Mack J."/>
            <person name="Leple J.C."/>
            <person name="Locascio P."/>
            <person name="Lou Y."/>
            <person name="Lucas S."/>
            <person name="Martin F."/>
            <person name="Montanini B."/>
            <person name="Napoli C."/>
            <person name="Nelson D.R."/>
            <person name="Nelson C."/>
            <person name="Nieminen K."/>
            <person name="Nilsson O."/>
            <person name="Pereda V."/>
            <person name="Peter G."/>
            <person name="Philippe R."/>
            <person name="Pilate G."/>
            <person name="Poliakov A."/>
            <person name="Razumovskaya J."/>
            <person name="Richardson P."/>
            <person name="Rinaldi C."/>
            <person name="Ritland K."/>
            <person name="Rouze P."/>
            <person name="Ryaboy D."/>
            <person name="Schmutz J."/>
            <person name="Schrader J."/>
            <person name="Segerman B."/>
            <person name="Shin H."/>
            <person name="Siddiqui A."/>
            <person name="Sterky F."/>
            <person name="Terry A."/>
            <person name="Tsai C.J."/>
            <person name="Uberbacher E."/>
            <person name="Unneberg P."/>
            <person name="Vahala J."/>
            <person name="Wall K."/>
            <person name="Wessler S."/>
            <person name="Yang G."/>
            <person name="Yin T."/>
            <person name="Douglas C."/>
            <person name="Marra M."/>
            <person name="Sandberg G."/>
            <person name="Van de Peer Y."/>
            <person name="Rokhsar D."/>
        </authorList>
    </citation>
    <scope>NUCLEOTIDE SEQUENCE [LARGE SCALE GENOMIC DNA]</scope>
    <source>
        <strain evidence="2">cv. Nisqually</strain>
    </source>
</reference>
<dbReference type="EMBL" id="CM009301">
    <property type="protein sequence ID" value="PNT10572.1"/>
    <property type="molecule type" value="Genomic_DNA"/>
</dbReference>
<name>A0A2K1YC21_POPTR</name>
<dbReference type="FunCoup" id="A0A2K1YC21">
    <property type="interactions" value="1853"/>
</dbReference>
<dbReference type="InParanoid" id="A0A2K1YC21"/>
<protein>
    <recommendedName>
        <fullName evidence="3">Rubredoxin-like domain-containing protein</fullName>
    </recommendedName>
</protein>
<sequence length="174" mass="19288">MKATLPLLHAPTRLPATKTSPSPCLLSLTGNNVGLRGPTDRFALKSSFFSPSLHLLITSYKHQQQPLAPAAPRFSMRAAAKQAYICRDCGYIYNDRKPLKSYLIITSALVICGAPKRRFREYMPAVAKNDNDTDVRKARKTQIQRDEAIGRALPIAVVVGVVACLKILKVVNWR</sequence>
<evidence type="ECO:0000313" key="1">
    <source>
        <dbReference type="EMBL" id="PNT10572.1"/>
    </source>
</evidence>
<dbReference type="PANTHER" id="PTHR48136:SF1">
    <property type="entry name" value="RUBREDOXIN-LIKE SUPERFAMILY PROTEIN"/>
    <property type="match status" value="1"/>
</dbReference>
<proteinExistence type="predicted"/>
<dbReference type="AlphaFoldDB" id="A0A2K1YC21"/>
<organism evidence="1 2">
    <name type="scientific">Populus trichocarpa</name>
    <name type="common">Western balsam poplar</name>
    <name type="synonym">Populus balsamifera subsp. trichocarpa</name>
    <dbReference type="NCBI Taxonomy" id="3694"/>
    <lineage>
        <taxon>Eukaryota</taxon>
        <taxon>Viridiplantae</taxon>
        <taxon>Streptophyta</taxon>
        <taxon>Embryophyta</taxon>
        <taxon>Tracheophyta</taxon>
        <taxon>Spermatophyta</taxon>
        <taxon>Magnoliopsida</taxon>
        <taxon>eudicotyledons</taxon>
        <taxon>Gunneridae</taxon>
        <taxon>Pentapetalae</taxon>
        <taxon>rosids</taxon>
        <taxon>fabids</taxon>
        <taxon>Malpighiales</taxon>
        <taxon>Salicaceae</taxon>
        <taxon>Saliceae</taxon>
        <taxon>Populus</taxon>
    </lineage>
</organism>